<dbReference type="Gene3D" id="3.40.720.10">
    <property type="entry name" value="Alkaline Phosphatase, subunit A"/>
    <property type="match status" value="1"/>
</dbReference>
<dbReference type="Proteomes" id="UP001165641">
    <property type="component" value="Unassembled WGS sequence"/>
</dbReference>
<dbReference type="InterPro" id="IPR017850">
    <property type="entry name" value="Alkaline_phosphatase_core_sf"/>
</dbReference>
<dbReference type="PROSITE" id="PS00149">
    <property type="entry name" value="SULFATASE_2"/>
    <property type="match status" value="1"/>
</dbReference>
<comment type="caution">
    <text evidence="6">The sequence shown here is derived from an EMBL/GenBank/DDBJ whole genome shotgun (WGS) entry which is preliminary data.</text>
</comment>
<comment type="similarity">
    <text evidence="1">Belongs to the sulfatase family.</text>
</comment>
<evidence type="ECO:0000256" key="2">
    <source>
        <dbReference type="ARBA" id="ARBA00022723"/>
    </source>
</evidence>
<protein>
    <submittedName>
        <fullName evidence="6">Sulfatase</fullName>
    </submittedName>
</protein>
<keyword evidence="3" id="KW-0378">Hydrolase</keyword>
<proteinExistence type="inferred from homology"/>
<reference evidence="6" key="1">
    <citation type="submission" date="2022-12" db="EMBL/GenBank/DDBJ databases">
        <title>Paracoccus onchidii sp. nov., isolated from a marine invertebrate from the South China Sea.</title>
        <authorList>
            <person name="Xu S."/>
            <person name="Liu Z."/>
            <person name="Xu Y."/>
        </authorList>
    </citation>
    <scope>NUCLEOTIDE SEQUENCE</scope>
    <source>
        <strain evidence="6">Z330</strain>
    </source>
</reference>
<feature type="compositionally biased region" description="Basic and acidic residues" evidence="4">
    <location>
        <begin position="215"/>
        <end position="244"/>
    </location>
</feature>
<keyword evidence="2" id="KW-0479">Metal-binding</keyword>
<dbReference type="CDD" id="cd16034">
    <property type="entry name" value="sulfatase_like"/>
    <property type="match status" value="1"/>
</dbReference>
<evidence type="ECO:0000256" key="1">
    <source>
        <dbReference type="ARBA" id="ARBA00008779"/>
    </source>
</evidence>
<accession>A0ABT4ZGE8</accession>
<sequence length="500" mass="56698">MTKKPNILMIYADQMRYDCAGFSGNPDVKTPNMDRLAAEGVCFDEAFTSYPLCTPFRGSLLTGKYAHKVGLYSNHFPINTDQPSLATSLNAVGYESGYIGKWHLYGGPKPGFVPPGPDRMGFDHFVGYNRGHYYMDAIFYRDTDQPYTCKRFEPDFQTDHTIEFMDRVHKAGDGPFFAYLCFGPPHFPMDMPEHWRRMYDPERITLPKGTPNPELQKRRAQERTKLDFDGDDRFGERSKTDKLAGQDPEVENEAQIRKFVAEYYGMISNVDFNVGRLLNWLDAAGLAEDTLVILFSDHGDMLGQHGSYCGIKRQAYRASAQVPLLVRYPRRFAQGRRVGSLVDVAVDTMPTLLEACGVAIPDGVQGNSYLSLLDGPCDAPPVRDHVQFELMKAAFGGRSERHVKPERGIRTREWLYVRKKDRPLYLFDQLNDPDEQVNLVNDPAYADIQKALDARVLMNMAETGDAWDLEMSFPPPGFMNHEQAHDYLVNVVKPSAIEVP</sequence>
<evidence type="ECO:0000313" key="6">
    <source>
        <dbReference type="EMBL" id="MDB6178432.1"/>
    </source>
</evidence>
<keyword evidence="7" id="KW-1185">Reference proteome</keyword>
<evidence type="ECO:0000256" key="3">
    <source>
        <dbReference type="ARBA" id="ARBA00022801"/>
    </source>
</evidence>
<feature type="region of interest" description="Disordered" evidence="4">
    <location>
        <begin position="203"/>
        <end position="248"/>
    </location>
</feature>
<evidence type="ECO:0000259" key="5">
    <source>
        <dbReference type="Pfam" id="PF00884"/>
    </source>
</evidence>
<evidence type="ECO:0000256" key="4">
    <source>
        <dbReference type="SAM" id="MobiDB-lite"/>
    </source>
</evidence>
<name>A0ABT4ZGE8_9RHOB</name>
<dbReference type="SUPFAM" id="SSF53649">
    <property type="entry name" value="Alkaline phosphatase-like"/>
    <property type="match status" value="1"/>
</dbReference>
<dbReference type="PANTHER" id="PTHR45953">
    <property type="entry name" value="IDURONATE 2-SULFATASE"/>
    <property type="match status" value="1"/>
</dbReference>
<dbReference type="InterPro" id="IPR024607">
    <property type="entry name" value="Sulfatase_CS"/>
</dbReference>
<gene>
    <name evidence="6" type="ORF">PAF17_13085</name>
</gene>
<dbReference type="InterPro" id="IPR000917">
    <property type="entry name" value="Sulfatase_N"/>
</dbReference>
<dbReference type="Pfam" id="PF00884">
    <property type="entry name" value="Sulfatase"/>
    <property type="match status" value="1"/>
</dbReference>
<dbReference type="EMBL" id="JAQBIE010000016">
    <property type="protein sequence ID" value="MDB6178432.1"/>
    <property type="molecule type" value="Genomic_DNA"/>
</dbReference>
<evidence type="ECO:0000313" key="7">
    <source>
        <dbReference type="Proteomes" id="UP001165641"/>
    </source>
</evidence>
<organism evidence="6 7">
    <name type="scientific">Paracoccus onchidii</name>
    <dbReference type="NCBI Taxonomy" id="3017813"/>
    <lineage>
        <taxon>Bacteria</taxon>
        <taxon>Pseudomonadati</taxon>
        <taxon>Pseudomonadota</taxon>
        <taxon>Alphaproteobacteria</taxon>
        <taxon>Rhodobacterales</taxon>
        <taxon>Paracoccaceae</taxon>
        <taxon>Paracoccus</taxon>
    </lineage>
</organism>
<dbReference type="PANTHER" id="PTHR45953:SF1">
    <property type="entry name" value="IDURONATE 2-SULFATASE"/>
    <property type="match status" value="1"/>
</dbReference>
<feature type="domain" description="Sulfatase N-terminal" evidence="5">
    <location>
        <begin position="5"/>
        <end position="358"/>
    </location>
</feature>
<dbReference type="RefSeq" id="WP_271889554.1">
    <property type="nucleotide sequence ID" value="NZ_JAQBIE010000016.1"/>
</dbReference>